<accession>A0A2U1QJ28</accession>
<gene>
    <name evidence="1" type="ORF">CTI12_AA024260</name>
</gene>
<dbReference type="PANTHER" id="PTHR33156">
    <property type="entry name" value="OS02G0230000 PROTEIN"/>
    <property type="match status" value="1"/>
</dbReference>
<comment type="caution">
    <text evidence="1">The sequence shown here is derived from an EMBL/GenBank/DDBJ whole genome shotgun (WGS) entry which is preliminary data.</text>
</comment>
<organism evidence="1 2">
    <name type="scientific">Artemisia annua</name>
    <name type="common">Sweet wormwood</name>
    <dbReference type="NCBI Taxonomy" id="35608"/>
    <lineage>
        <taxon>Eukaryota</taxon>
        <taxon>Viridiplantae</taxon>
        <taxon>Streptophyta</taxon>
        <taxon>Embryophyta</taxon>
        <taxon>Tracheophyta</taxon>
        <taxon>Spermatophyta</taxon>
        <taxon>Magnoliopsida</taxon>
        <taxon>eudicotyledons</taxon>
        <taxon>Gunneridae</taxon>
        <taxon>Pentapetalae</taxon>
        <taxon>asterids</taxon>
        <taxon>campanulids</taxon>
        <taxon>Asterales</taxon>
        <taxon>Asteraceae</taxon>
        <taxon>Asteroideae</taxon>
        <taxon>Anthemideae</taxon>
        <taxon>Artemisiinae</taxon>
        <taxon>Artemisia</taxon>
    </lineage>
</organism>
<name>A0A2U1QJ28_ARTAN</name>
<evidence type="ECO:0000313" key="1">
    <source>
        <dbReference type="EMBL" id="PWA97967.1"/>
    </source>
</evidence>
<sequence length="94" mass="10141">MATLRSISRLCNRIQSLSPKFSPKSFDSSSFIKSTLNPKNCSSSRTVSRLPVELSALLTMLPLHSAVASSCLKSGLMIESQSWGLVPQGISMPL</sequence>
<proteinExistence type="predicted"/>
<dbReference type="InterPro" id="IPR043459">
    <property type="entry name" value="NFD6/NOXY2-like"/>
</dbReference>
<reference evidence="1 2" key="1">
    <citation type="journal article" date="2018" name="Mol. Plant">
        <title>The genome of Artemisia annua provides insight into the evolution of Asteraceae family and artemisinin biosynthesis.</title>
        <authorList>
            <person name="Shen Q."/>
            <person name="Zhang L."/>
            <person name="Liao Z."/>
            <person name="Wang S."/>
            <person name="Yan T."/>
            <person name="Shi P."/>
            <person name="Liu M."/>
            <person name="Fu X."/>
            <person name="Pan Q."/>
            <person name="Wang Y."/>
            <person name="Lv Z."/>
            <person name="Lu X."/>
            <person name="Zhang F."/>
            <person name="Jiang W."/>
            <person name="Ma Y."/>
            <person name="Chen M."/>
            <person name="Hao X."/>
            <person name="Li L."/>
            <person name="Tang Y."/>
            <person name="Lv G."/>
            <person name="Zhou Y."/>
            <person name="Sun X."/>
            <person name="Brodelius P.E."/>
            <person name="Rose J.K.C."/>
            <person name="Tang K."/>
        </authorList>
    </citation>
    <scope>NUCLEOTIDE SEQUENCE [LARGE SCALE GENOMIC DNA]</scope>
    <source>
        <strain evidence="2">cv. Huhao1</strain>
        <tissue evidence="1">Leaf</tissue>
    </source>
</reference>
<dbReference type="AlphaFoldDB" id="A0A2U1QJ28"/>
<protein>
    <submittedName>
        <fullName evidence="1">Uncharacterized protein</fullName>
    </submittedName>
</protein>
<dbReference type="EMBL" id="PKPP01000091">
    <property type="protein sequence ID" value="PWA97967.1"/>
    <property type="molecule type" value="Genomic_DNA"/>
</dbReference>
<keyword evidence="2" id="KW-1185">Reference proteome</keyword>
<dbReference type="Proteomes" id="UP000245207">
    <property type="component" value="Unassembled WGS sequence"/>
</dbReference>
<evidence type="ECO:0000313" key="2">
    <source>
        <dbReference type="Proteomes" id="UP000245207"/>
    </source>
</evidence>
<dbReference type="PANTHER" id="PTHR33156:SF43">
    <property type="entry name" value="OS02G0273900 PROTEIN"/>
    <property type="match status" value="1"/>
</dbReference>
<dbReference type="OrthoDB" id="669248at2759"/>